<dbReference type="SMART" id="SM00710">
    <property type="entry name" value="PbH1"/>
    <property type="match status" value="6"/>
</dbReference>
<reference evidence="4" key="1">
    <citation type="submission" date="2009-05" db="EMBL/GenBank/DDBJ databases">
        <title>Complete sequence of Tolumonas auensis DSM 9187.</title>
        <authorList>
            <consortium name="US DOE Joint Genome Institute"/>
            <person name="Lucas S."/>
            <person name="Copeland A."/>
            <person name="Lapidus A."/>
            <person name="Glavina del Rio T."/>
            <person name="Tice H."/>
            <person name="Bruce D."/>
            <person name="Goodwin L."/>
            <person name="Pitluck S."/>
            <person name="Chertkov O."/>
            <person name="Brettin T."/>
            <person name="Detter J.C."/>
            <person name="Han C."/>
            <person name="Larimer F."/>
            <person name="Land M."/>
            <person name="Hauser L."/>
            <person name="Kyrpides N."/>
            <person name="Mikhailova N."/>
            <person name="Spring S."/>
            <person name="Beller H."/>
        </authorList>
    </citation>
    <scope>NUCLEOTIDE SEQUENCE [LARGE SCALE GENOMIC DNA]</scope>
    <source>
        <strain evidence="4">DSM 9187 / TA4</strain>
    </source>
</reference>
<dbReference type="KEGG" id="tau:Tola_1411"/>
<dbReference type="RefSeq" id="WP_015878498.1">
    <property type="nucleotide sequence ID" value="NC_012691.1"/>
</dbReference>
<reference evidence="3 4" key="2">
    <citation type="journal article" date="2011" name="Stand. Genomic Sci.">
        <title>Complete genome sequence of Tolumonas auensis type strain (TA 4).</title>
        <authorList>
            <person name="Chertkov O."/>
            <person name="Copeland A."/>
            <person name="Lucas S."/>
            <person name="Lapidus A."/>
            <person name="Berry K.W."/>
            <person name="Detter J.C."/>
            <person name="Del Rio T.G."/>
            <person name="Hammon N."/>
            <person name="Dalin E."/>
            <person name="Tice H."/>
            <person name="Pitluck S."/>
            <person name="Richardson P."/>
            <person name="Bruce D."/>
            <person name="Goodwin L."/>
            <person name="Han C."/>
            <person name="Tapia R."/>
            <person name="Saunders E."/>
            <person name="Schmutz J."/>
            <person name="Brettin T."/>
            <person name="Larimer F."/>
            <person name="Land M."/>
            <person name="Hauser L."/>
            <person name="Spring S."/>
            <person name="Rohde M."/>
            <person name="Kyrpides N.C."/>
            <person name="Ivanova N."/>
            <person name="Goker M."/>
            <person name="Beller H.R."/>
            <person name="Klenk H.P."/>
            <person name="Woyke T."/>
        </authorList>
    </citation>
    <scope>NUCLEOTIDE SEQUENCE [LARGE SCALE GENOMIC DNA]</scope>
    <source>
        <strain evidence="4">DSM 9187 / TA4</strain>
    </source>
</reference>
<dbReference type="InterPro" id="IPR006626">
    <property type="entry name" value="PbH1"/>
</dbReference>
<keyword evidence="1" id="KW-0732">Signal</keyword>
<evidence type="ECO:0000256" key="1">
    <source>
        <dbReference type="SAM" id="SignalP"/>
    </source>
</evidence>
<dbReference type="InterPro" id="IPR022441">
    <property type="entry name" value="Para_beta_helix_rpt-2"/>
</dbReference>
<dbReference type="HOGENOM" id="CLU_038044_0_0_6"/>
<sequence>MNRMLLVSITAAGLMLASLVQAVPYDIQTIQQNMLVQAVPELPDLSRYTRQAVLEKQAKWHKKTEKVNLERMINDIATRKFFKGGKLGVWAKKQGQFPKAVFVHDGLLTLPALHQRLPDALVKLNSHQYLLRYPIVVMNGAALAISPGEELLMSHERGSFVVNAGDFFMVDGALRGWREKEKAPARYDGNREEYRPFYIGWSGSGTYIYGSLLESLGSYNSKAYGFTLSTYTEQDRMYAPIGLNLHQRPTGWLINSRITDVYYGFYSYEAENVALVGNKYYDNIYYGIDPHDHSYRLIIAKNEVWGTRERHGIIGSRDVSHSYIFGNVTHDNKLAGIMLDRASNHNVIVQNSSYNNGSDGISIYESHQNLIAANQIYNNKFHGIRFRNSLAIRMQDNVILQNGRYGIYGHLSDLMVTYDADSGHEPRDLKLDPYEMRGSGSVSGGIIAMNGSGALFTQGLEEIGIGKLTLDQNGRRGNITLGGDLLPYSDEIARVWYGDSAPVYFRQPHLSRMNGQG</sequence>
<gene>
    <name evidence="3" type="ordered locus">Tola_1411</name>
</gene>
<dbReference type="NCBIfam" id="TIGR03804">
    <property type="entry name" value="para_beta_helix"/>
    <property type="match status" value="1"/>
</dbReference>
<evidence type="ECO:0000259" key="2">
    <source>
        <dbReference type="Pfam" id="PF05048"/>
    </source>
</evidence>
<name>C4LEK9_TOLAT</name>
<dbReference type="SUPFAM" id="SSF51126">
    <property type="entry name" value="Pectin lyase-like"/>
    <property type="match status" value="1"/>
</dbReference>
<dbReference type="Gene3D" id="2.160.20.10">
    <property type="entry name" value="Single-stranded right-handed beta-helix, Pectin lyase-like"/>
    <property type="match status" value="1"/>
</dbReference>
<dbReference type="AlphaFoldDB" id="C4LEK9"/>
<dbReference type="EMBL" id="CP001616">
    <property type="protein sequence ID" value="ACQ93026.1"/>
    <property type="molecule type" value="Genomic_DNA"/>
</dbReference>
<dbReference type="STRING" id="595494.Tola_1411"/>
<keyword evidence="4" id="KW-1185">Reference proteome</keyword>
<dbReference type="eggNOG" id="COG3420">
    <property type="taxonomic scope" value="Bacteria"/>
</dbReference>
<dbReference type="InterPro" id="IPR011050">
    <property type="entry name" value="Pectin_lyase_fold/virulence"/>
</dbReference>
<dbReference type="InterPro" id="IPR007742">
    <property type="entry name" value="NosD_dom"/>
</dbReference>
<evidence type="ECO:0000313" key="4">
    <source>
        <dbReference type="Proteomes" id="UP000009073"/>
    </source>
</evidence>
<proteinExistence type="predicted"/>
<dbReference type="InterPro" id="IPR012334">
    <property type="entry name" value="Pectin_lyas_fold"/>
</dbReference>
<dbReference type="Pfam" id="PF05048">
    <property type="entry name" value="NosD"/>
    <property type="match status" value="1"/>
</dbReference>
<accession>C4LEK9</accession>
<feature type="chain" id="PRO_5002939001" evidence="1">
    <location>
        <begin position="23"/>
        <end position="517"/>
    </location>
</feature>
<feature type="domain" description="Periplasmic copper-binding protein NosD beta helix" evidence="2">
    <location>
        <begin position="244"/>
        <end position="380"/>
    </location>
</feature>
<organism evidence="3 4">
    <name type="scientific">Tolumonas auensis (strain DSM 9187 / NBRC 110442 / TA 4)</name>
    <dbReference type="NCBI Taxonomy" id="595494"/>
    <lineage>
        <taxon>Bacteria</taxon>
        <taxon>Pseudomonadati</taxon>
        <taxon>Pseudomonadota</taxon>
        <taxon>Gammaproteobacteria</taxon>
        <taxon>Aeromonadales</taxon>
        <taxon>Aeromonadaceae</taxon>
        <taxon>Tolumonas</taxon>
    </lineage>
</organism>
<dbReference type="Proteomes" id="UP000009073">
    <property type="component" value="Chromosome"/>
</dbReference>
<dbReference type="OrthoDB" id="6189730at2"/>
<feature type="signal peptide" evidence="1">
    <location>
        <begin position="1"/>
        <end position="22"/>
    </location>
</feature>
<evidence type="ECO:0000313" key="3">
    <source>
        <dbReference type="EMBL" id="ACQ93026.1"/>
    </source>
</evidence>
<protein>
    <submittedName>
        <fullName evidence="3">Carbohydrate binding and sugar hydrolysis</fullName>
    </submittedName>
</protein>